<dbReference type="GO" id="GO:0033290">
    <property type="term" value="C:eukaryotic 48S preinitiation complex"/>
    <property type="evidence" value="ECO:0007669"/>
    <property type="project" value="UniProtKB-UniRule"/>
</dbReference>
<dbReference type="PROSITE" id="PS50082">
    <property type="entry name" value="WD_REPEATS_2"/>
    <property type="match status" value="2"/>
</dbReference>
<dbReference type="InterPro" id="IPR019775">
    <property type="entry name" value="WD40_repeat_CS"/>
</dbReference>
<name>A0A3N4HP89_ASCIM</name>
<dbReference type="Pfam" id="PF24805">
    <property type="entry name" value="EIF3I"/>
    <property type="match status" value="1"/>
</dbReference>
<dbReference type="GO" id="GO:0003743">
    <property type="term" value="F:translation initiation factor activity"/>
    <property type="evidence" value="ECO:0007669"/>
    <property type="project" value="UniProtKB-UniRule"/>
</dbReference>
<dbReference type="InterPro" id="IPR001680">
    <property type="entry name" value="WD40_rpt"/>
</dbReference>
<evidence type="ECO:0000256" key="2">
    <source>
        <dbReference type="ARBA" id="ARBA00022540"/>
    </source>
</evidence>
<gene>
    <name evidence="7" type="primary">TIF34</name>
    <name evidence="9" type="ORF">BJ508DRAFT_418863</name>
</gene>
<dbReference type="PROSITE" id="PS00678">
    <property type="entry name" value="WD_REPEATS_1"/>
    <property type="match status" value="1"/>
</dbReference>
<dbReference type="InterPro" id="IPR015943">
    <property type="entry name" value="WD40/YVTN_repeat-like_dom_sf"/>
</dbReference>
<evidence type="ECO:0000313" key="10">
    <source>
        <dbReference type="Proteomes" id="UP000275078"/>
    </source>
</evidence>
<protein>
    <recommendedName>
        <fullName evidence="7">Eukaryotic translation initiation factor 3 subunit I</fullName>
        <shortName evidence="7">eIF3i</shortName>
    </recommendedName>
    <alternativeName>
        <fullName evidence="7">Eukaryotic translation initiation factor 3 39 kDa subunit homolog</fullName>
        <shortName evidence="7">eIF-3 39 kDa subunit homolog</shortName>
    </alternativeName>
</protein>
<feature type="repeat" description="WD" evidence="8">
    <location>
        <begin position="6"/>
        <end position="47"/>
    </location>
</feature>
<dbReference type="PROSITE" id="PS50294">
    <property type="entry name" value="WD_REPEATS_REGION"/>
    <property type="match status" value="2"/>
</dbReference>
<keyword evidence="1 7" id="KW-0963">Cytoplasm</keyword>
<keyword evidence="2 7" id="KW-0396">Initiation factor</keyword>
<dbReference type="Proteomes" id="UP000275078">
    <property type="component" value="Unassembled WGS sequence"/>
</dbReference>
<dbReference type="HAMAP" id="MF_03008">
    <property type="entry name" value="eIF3i"/>
    <property type="match status" value="1"/>
</dbReference>
<evidence type="ECO:0000256" key="4">
    <source>
        <dbReference type="ARBA" id="ARBA00022737"/>
    </source>
</evidence>
<reference evidence="9 10" key="1">
    <citation type="journal article" date="2018" name="Nat. Ecol. Evol.">
        <title>Pezizomycetes genomes reveal the molecular basis of ectomycorrhizal truffle lifestyle.</title>
        <authorList>
            <person name="Murat C."/>
            <person name="Payen T."/>
            <person name="Noel B."/>
            <person name="Kuo A."/>
            <person name="Morin E."/>
            <person name="Chen J."/>
            <person name="Kohler A."/>
            <person name="Krizsan K."/>
            <person name="Balestrini R."/>
            <person name="Da Silva C."/>
            <person name="Montanini B."/>
            <person name="Hainaut M."/>
            <person name="Levati E."/>
            <person name="Barry K.W."/>
            <person name="Belfiori B."/>
            <person name="Cichocki N."/>
            <person name="Clum A."/>
            <person name="Dockter R.B."/>
            <person name="Fauchery L."/>
            <person name="Guy J."/>
            <person name="Iotti M."/>
            <person name="Le Tacon F."/>
            <person name="Lindquist E.A."/>
            <person name="Lipzen A."/>
            <person name="Malagnac F."/>
            <person name="Mello A."/>
            <person name="Molinier V."/>
            <person name="Miyauchi S."/>
            <person name="Poulain J."/>
            <person name="Riccioni C."/>
            <person name="Rubini A."/>
            <person name="Sitrit Y."/>
            <person name="Splivallo R."/>
            <person name="Traeger S."/>
            <person name="Wang M."/>
            <person name="Zifcakova L."/>
            <person name="Wipf D."/>
            <person name="Zambonelli A."/>
            <person name="Paolocci F."/>
            <person name="Nowrousian M."/>
            <person name="Ottonello S."/>
            <person name="Baldrian P."/>
            <person name="Spatafora J.W."/>
            <person name="Henrissat B."/>
            <person name="Nagy L.G."/>
            <person name="Aury J.M."/>
            <person name="Wincker P."/>
            <person name="Grigoriev I.V."/>
            <person name="Bonfante P."/>
            <person name="Martin F.M."/>
        </authorList>
    </citation>
    <scope>NUCLEOTIDE SEQUENCE [LARGE SCALE GENOMIC DNA]</scope>
    <source>
        <strain evidence="9 10">RN42</strain>
    </source>
</reference>
<evidence type="ECO:0000313" key="9">
    <source>
        <dbReference type="EMBL" id="RPA73861.1"/>
    </source>
</evidence>
<evidence type="ECO:0000256" key="5">
    <source>
        <dbReference type="ARBA" id="ARBA00022917"/>
    </source>
</evidence>
<dbReference type="STRING" id="1160509.A0A3N4HP89"/>
<dbReference type="GO" id="GO:0001732">
    <property type="term" value="P:formation of cytoplasmic translation initiation complex"/>
    <property type="evidence" value="ECO:0007669"/>
    <property type="project" value="UniProtKB-UniRule"/>
</dbReference>
<dbReference type="GO" id="GO:0071541">
    <property type="term" value="C:eukaryotic translation initiation factor 3 complex, eIF3m"/>
    <property type="evidence" value="ECO:0007669"/>
    <property type="project" value="TreeGrafter"/>
</dbReference>
<dbReference type="GO" id="GO:0003723">
    <property type="term" value="F:RNA binding"/>
    <property type="evidence" value="ECO:0007669"/>
    <property type="project" value="TreeGrafter"/>
</dbReference>
<comment type="subcellular location">
    <subcellularLocation>
        <location evidence="7">Cytoplasm</location>
    </subcellularLocation>
</comment>
<dbReference type="EMBL" id="ML119808">
    <property type="protein sequence ID" value="RPA73861.1"/>
    <property type="molecule type" value="Genomic_DNA"/>
</dbReference>
<comment type="subunit">
    <text evidence="7">Component of the eukaryotic translation initiation factor 3 (eIF-3) complex.</text>
</comment>
<dbReference type="SUPFAM" id="SSF50978">
    <property type="entry name" value="WD40 repeat-like"/>
    <property type="match status" value="1"/>
</dbReference>
<comment type="similarity">
    <text evidence="6">Belongs to the WD repeat STRAP family.</text>
</comment>
<evidence type="ECO:0000256" key="7">
    <source>
        <dbReference type="HAMAP-Rule" id="MF_03008"/>
    </source>
</evidence>
<dbReference type="SMART" id="SM00320">
    <property type="entry name" value="WD40"/>
    <property type="match status" value="6"/>
</dbReference>
<evidence type="ECO:0000256" key="3">
    <source>
        <dbReference type="ARBA" id="ARBA00022574"/>
    </source>
</evidence>
<dbReference type="PANTHER" id="PTHR19877">
    <property type="entry name" value="EUKARYOTIC TRANSLATION INITIATION FACTOR 3 SUBUNIT I"/>
    <property type="match status" value="1"/>
</dbReference>
<keyword evidence="3 8" id="KW-0853">WD repeat</keyword>
<dbReference type="FunFam" id="2.130.10.10:FF:000127">
    <property type="entry name" value="Eukaryotic translation initiation factor 3 subunit I"/>
    <property type="match status" value="1"/>
</dbReference>
<dbReference type="InterPro" id="IPR036322">
    <property type="entry name" value="WD40_repeat_dom_sf"/>
</dbReference>
<comment type="function">
    <text evidence="7">Component of the eukaryotic translation initiation factor 3 (eIF-3) complex, which is involved in protein synthesis of a specialized repertoire of mRNAs and, together with other initiation factors, stimulates binding of mRNA and methionyl-tRNAi to the 40S ribosome. The eIF-3 complex specifically targets and initiates translation of a subset of mRNAs involved in cell proliferation.</text>
</comment>
<accession>A0A3N4HP89</accession>
<keyword evidence="4" id="KW-0677">Repeat</keyword>
<organism evidence="9 10">
    <name type="scientific">Ascobolus immersus RN42</name>
    <dbReference type="NCBI Taxonomy" id="1160509"/>
    <lineage>
        <taxon>Eukaryota</taxon>
        <taxon>Fungi</taxon>
        <taxon>Dikarya</taxon>
        <taxon>Ascomycota</taxon>
        <taxon>Pezizomycotina</taxon>
        <taxon>Pezizomycetes</taxon>
        <taxon>Pezizales</taxon>
        <taxon>Ascobolaceae</taxon>
        <taxon>Ascobolus</taxon>
    </lineage>
</organism>
<keyword evidence="10" id="KW-1185">Reference proteome</keyword>
<proteinExistence type="inferred from homology"/>
<dbReference type="OrthoDB" id="24966at2759"/>
<dbReference type="GO" id="GO:0016282">
    <property type="term" value="C:eukaryotic 43S preinitiation complex"/>
    <property type="evidence" value="ECO:0007669"/>
    <property type="project" value="UniProtKB-UniRule"/>
</dbReference>
<dbReference type="Gene3D" id="2.130.10.10">
    <property type="entry name" value="YVTN repeat-like/Quinoprotein amine dehydrogenase"/>
    <property type="match status" value="1"/>
</dbReference>
<evidence type="ECO:0000256" key="1">
    <source>
        <dbReference type="ARBA" id="ARBA00022490"/>
    </source>
</evidence>
<dbReference type="PANTHER" id="PTHR19877:SF1">
    <property type="entry name" value="EUKARYOTIC TRANSLATION INITIATION FACTOR 3 SUBUNIT I"/>
    <property type="match status" value="1"/>
</dbReference>
<comment type="similarity">
    <text evidence="7">Belongs to the eIF-3 subunit I family.</text>
</comment>
<keyword evidence="5 7" id="KW-0648">Protein biosynthesis</keyword>
<evidence type="ECO:0000256" key="6">
    <source>
        <dbReference type="ARBA" id="ARBA00038394"/>
    </source>
</evidence>
<evidence type="ECO:0000256" key="8">
    <source>
        <dbReference type="PROSITE-ProRule" id="PRU00221"/>
    </source>
</evidence>
<dbReference type="AlphaFoldDB" id="A0A3N4HP89"/>
<feature type="repeat" description="WD" evidence="8">
    <location>
        <begin position="48"/>
        <end position="89"/>
    </location>
</feature>
<sequence length="340" mass="38019">MRPIILNGHERALTQIKFNRDGDLLFSTAKDHVVCAWFSANGERLGTYHGHQGALWTVDIDPTSTILATGAADNTIRLWEVRTGRLLKTWDFPTAVKRVEFNEDGNLLLAVTEQRMGYLGTVVAFNINSDVDGPQEDEPIFKITFDESKATVAAWSYLTKFIVTAHEDGSVATWDAKDGSFIQRVQAHEQDMLITDMQMAADRTYFITACRDKTAKVIDVNTLQVLKTYVTDTPLNTAAITPLKEFVVLGGGQAASEVTTTSQRQGKFEARFYHKIFEEEIGRVKGHFGPLNTIAVHPAGTGYASGGEDGYVRIHFFDKAYFDFKYEVERFQPQEVQTTA</sequence>
<dbReference type="InterPro" id="IPR027525">
    <property type="entry name" value="eIF3i"/>
</dbReference>